<evidence type="ECO:0000256" key="4">
    <source>
        <dbReference type="ARBA" id="ARBA00023242"/>
    </source>
</evidence>
<feature type="compositionally biased region" description="Acidic residues" evidence="5">
    <location>
        <begin position="110"/>
        <end position="119"/>
    </location>
</feature>
<comment type="similarity">
    <text evidence="2">Belongs to the RPAP1 family.</text>
</comment>
<evidence type="ECO:0008006" key="11">
    <source>
        <dbReference type="Google" id="ProtNLM"/>
    </source>
</evidence>
<feature type="compositionally biased region" description="Basic and acidic residues" evidence="5">
    <location>
        <begin position="183"/>
        <end position="216"/>
    </location>
</feature>
<dbReference type="PANTHER" id="PTHR21483">
    <property type="entry name" value="RNA POLYMERASE II-ASSOCIATED PROTEIN 1"/>
    <property type="match status" value="1"/>
</dbReference>
<dbReference type="InterPro" id="IPR057989">
    <property type="entry name" value="TPR_RPAP1/MINIYO-like"/>
</dbReference>
<name>A0AAW0YT17_9TREE</name>
<dbReference type="Pfam" id="PF08620">
    <property type="entry name" value="RPAP1_C"/>
    <property type="match status" value="1"/>
</dbReference>
<feature type="domain" description="RPAP1 N-terminal" evidence="7">
    <location>
        <begin position="178"/>
        <end position="222"/>
    </location>
</feature>
<dbReference type="AlphaFoldDB" id="A0AAW0YT17"/>
<evidence type="ECO:0000256" key="5">
    <source>
        <dbReference type="SAM" id="MobiDB-lite"/>
    </source>
</evidence>
<protein>
    <recommendedName>
        <fullName evidence="11">Cytoplasmic protein</fullName>
    </recommendedName>
</protein>
<dbReference type="Pfam" id="PF08621">
    <property type="entry name" value="RPAP1_N"/>
    <property type="match status" value="2"/>
</dbReference>
<feature type="domain" description="RPAP1 N-terminal" evidence="7">
    <location>
        <begin position="99"/>
        <end position="142"/>
    </location>
</feature>
<feature type="region of interest" description="Disordered" evidence="5">
    <location>
        <begin position="100"/>
        <end position="122"/>
    </location>
</feature>
<reference evidence="9 10" key="1">
    <citation type="journal article" date="2024" name="bioRxiv">
        <title>Comparative genomics of Cryptococcus and Kwoniella reveals pathogenesis evolution and contrasting karyotype dynamics via intercentromeric recombination or chromosome fusion.</title>
        <authorList>
            <person name="Coelho M.A."/>
            <person name="David-Palma M."/>
            <person name="Shea T."/>
            <person name="Bowers K."/>
            <person name="McGinley-Smith S."/>
            <person name="Mohammad A.W."/>
            <person name="Gnirke A."/>
            <person name="Yurkov A.M."/>
            <person name="Nowrousian M."/>
            <person name="Sun S."/>
            <person name="Cuomo C.A."/>
            <person name="Heitman J."/>
        </authorList>
    </citation>
    <scope>NUCLEOTIDE SEQUENCE [LARGE SCALE GENOMIC DNA]</scope>
    <source>
        <strain evidence="9 10">CBS 13917</strain>
    </source>
</reference>
<dbReference type="InterPro" id="IPR013930">
    <property type="entry name" value="RPAP1_N"/>
</dbReference>
<dbReference type="RefSeq" id="XP_066799690.1">
    <property type="nucleotide sequence ID" value="XM_066949998.1"/>
</dbReference>
<evidence type="ECO:0000259" key="6">
    <source>
        <dbReference type="Pfam" id="PF08620"/>
    </source>
</evidence>
<dbReference type="KEGG" id="kne:92184178"/>
<keyword evidence="4" id="KW-0539">Nucleus</keyword>
<sequence length="1225" mass="135574">MLKDIVERPSQAPSSSSSLPNPPQPPAPGSTGFPVAQHRSARPSAFARARKQQQARQDGQRALGEGRAVDVVPTLQVTKSESRPTRVVRSEVDEVRDAVDKENKARVEEMTEEEREQEVEELKERFGQGIVGLMRKRKEARERKSFTAESNSIASGSSTPRIPIPLEEHMGDAQKVLQQVSEENERKVQAMGGQEREHEIQELEERFGPKVMEALRRRAQVKAAKGKDRESSQIREEVPPPPTVDQNSSPGVRSPEEPPLPEVEQSRRELPTTASDTSKLQWIQTLAKASHDTSTRFDLSGIVLSESAKSNLPTHLGLHHHGSSPDLAGYTLEDILYLCRSTVSSQRITMMGVLAKIVSRLSDQPNAAKYTDEVVKECGDLGVIQQAIELGVEVLAGLARGVGVIHAGVNLLYHALQGPSWSWMNDDNAVTCAFVPDSHNPSPERPAGLASIPFEDVLPRLIELLSIEDGLSPDTTQQLILILRRATFKSQQVCETICPIVPIISRQHVVQRPWPLKDVRRPSVDAIRLLRDITASSRACAEDLLSQGVYETTLKFVITATWSEDEVDVDTLRHGQALALVVLQTYQILGRYGLSSSVITSSSEVWRRLGAWVQDRCSSTNVSEAEQCLVEAYFQILSIWTTCAIDPHRTTPEHDITWAQVSALSWTDEAISAVQALSTQAQRSREIASALGLLVAWSKGAQVNGVRSGEEEKTAVLSGLESFDLNSLTGSEREPEMRIHGALVQLHALLSPIGELLNAHLIAQIRQSLDDDSEVDTTRSAIYLRYHLLLIDTSTEAKSNPQWLSNAMTILESFQIGDEPLALDLVDHILKADWTSTSFGTVPSLSHPDGLQVIRPLLQYTILPDVENVIAPHEPSHLYLKATKTLRPPAPPSDDEKPAIVGLPLQTDWIFSPLNELLRSGTSLALSQVPPDWTASETEIVQATLALAQLVYVKAEGLDRSRILFNLMKVFMLEHGQQSAISTSEAEVFRDPVVAQSMSKLMSKLVTHSSSSLASAACLETVSLPFLGAGIPFFQFYTDFIALYEAISFSDTLFAQCLIPPLAMSYPADYRKLLWNDHSTALRGMRLSLDQIPVETAGIESYFQPLETNTEILNGYARAITRGWVTEQNHGFLSKVAVHHLAGLFWRSQADAAAEEEEEEKEESTRVGLMVMILANGSDGLIKRILEWDLNSIDRIQVDGEEKTRRKEFVRKLTGERGKKRVENI</sequence>
<keyword evidence="3" id="KW-0804">Transcription</keyword>
<dbReference type="InterPro" id="IPR039913">
    <property type="entry name" value="RPAP1/Rba50"/>
</dbReference>
<proteinExistence type="inferred from homology"/>
<comment type="caution">
    <text evidence="9">The sequence shown here is derived from an EMBL/GenBank/DDBJ whole genome shotgun (WGS) entry which is preliminary data.</text>
</comment>
<evidence type="ECO:0000259" key="8">
    <source>
        <dbReference type="Pfam" id="PF25766"/>
    </source>
</evidence>
<feature type="compositionally biased region" description="Basic and acidic residues" evidence="5">
    <location>
        <begin position="225"/>
        <end position="238"/>
    </location>
</feature>
<evidence type="ECO:0000256" key="2">
    <source>
        <dbReference type="ARBA" id="ARBA00009953"/>
    </source>
</evidence>
<dbReference type="InterPro" id="IPR013929">
    <property type="entry name" value="RPAP1_C"/>
</dbReference>
<feature type="domain" description="RPAP1/MINIYO-like TPR repeats" evidence="8">
    <location>
        <begin position="929"/>
        <end position="1146"/>
    </location>
</feature>
<feature type="domain" description="RPAP1 C-terminal" evidence="6">
    <location>
        <begin position="295"/>
        <end position="361"/>
    </location>
</feature>
<gene>
    <name evidence="9" type="ORF">IAR55_006920</name>
</gene>
<feature type="region of interest" description="Disordered" evidence="5">
    <location>
        <begin position="137"/>
        <end position="165"/>
    </location>
</feature>
<feature type="compositionally biased region" description="Basic and acidic residues" evidence="5">
    <location>
        <begin position="100"/>
        <end position="109"/>
    </location>
</feature>
<evidence type="ECO:0000313" key="9">
    <source>
        <dbReference type="EMBL" id="KAK8844126.1"/>
    </source>
</evidence>
<feature type="compositionally biased region" description="Low complexity" evidence="5">
    <location>
        <begin position="9"/>
        <end position="19"/>
    </location>
</feature>
<dbReference type="EMBL" id="JBCAWK010000014">
    <property type="protein sequence ID" value="KAK8844126.1"/>
    <property type="molecule type" value="Genomic_DNA"/>
</dbReference>
<dbReference type="Proteomes" id="UP001388673">
    <property type="component" value="Unassembled WGS sequence"/>
</dbReference>
<accession>A0AAW0YT17</accession>
<dbReference type="PANTHER" id="PTHR21483:SF18">
    <property type="entry name" value="RNA POLYMERASE II-ASSOCIATED PROTEIN 1"/>
    <property type="match status" value="1"/>
</dbReference>
<evidence type="ECO:0000256" key="1">
    <source>
        <dbReference type="ARBA" id="ARBA00004123"/>
    </source>
</evidence>
<evidence type="ECO:0000256" key="3">
    <source>
        <dbReference type="ARBA" id="ARBA00023163"/>
    </source>
</evidence>
<dbReference type="GO" id="GO:0006366">
    <property type="term" value="P:transcription by RNA polymerase II"/>
    <property type="evidence" value="ECO:0007669"/>
    <property type="project" value="InterPro"/>
</dbReference>
<keyword evidence="10" id="KW-1185">Reference proteome</keyword>
<evidence type="ECO:0000313" key="10">
    <source>
        <dbReference type="Proteomes" id="UP001388673"/>
    </source>
</evidence>
<dbReference type="Pfam" id="PF25766">
    <property type="entry name" value="TPR_RPAP1"/>
    <property type="match status" value="1"/>
</dbReference>
<organism evidence="9 10">
    <name type="scientific">Kwoniella newhampshirensis</name>
    <dbReference type="NCBI Taxonomy" id="1651941"/>
    <lineage>
        <taxon>Eukaryota</taxon>
        <taxon>Fungi</taxon>
        <taxon>Dikarya</taxon>
        <taxon>Basidiomycota</taxon>
        <taxon>Agaricomycotina</taxon>
        <taxon>Tremellomycetes</taxon>
        <taxon>Tremellales</taxon>
        <taxon>Cryptococcaceae</taxon>
        <taxon>Kwoniella</taxon>
    </lineage>
</organism>
<feature type="region of interest" description="Disordered" evidence="5">
    <location>
        <begin position="1"/>
        <end position="68"/>
    </location>
</feature>
<dbReference type="GeneID" id="92184178"/>
<evidence type="ECO:0000259" key="7">
    <source>
        <dbReference type="Pfam" id="PF08621"/>
    </source>
</evidence>
<feature type="compositionally biased region" description="Polar residues" evidence="5">
    <location>
        <begin position="147"/>
        <end position="160"/>
    </location>
</feature>
<feature type="region of interest" description="Disordered" evidence="5">
    <location>
        <begin position="180"/>
        <end position="277"/>
    </location>
</feature>
<comment type="subcellular location">
    <subcellularLocation>
        <location evidence="1">Nucleus</location>
    </subcellularLocation>
</comment>